<protein>
    <submittedName>
        <fullName evidence="1">Alanine racemase</fullName>
    </submittedName>
</protein>
<evidence type="ECO:0000313" key="1">
    <source>
        <dbReference type="EMBL" id="GAE52167.1"/>
    </source>
</evidence>
<reference evidence="1 2" key="1">
    <citation type="submission" date="2014-01" db="EMBL/GenBank/DDBJ databases">
        <title>Genome sequence and analysis of Xanthomonas arboricola pv. pruni.</title>
        <authorList>
            <person name="Fujikawa T."/>
            <person name="Nakazono-Nagaoka E."/>
        </authorList>
    </citation>
    <scope>NUCLEOTIDE SEQUENCE [LARGE SCALE GENOMIC DNA]</scope>
    <source>
        <strain evidence="2">MAFF 311562</strain>
    </source>
</reference>
<organism evidence="1 2">
    <name type="scientific">Xanthomonas arboricola pv. pruni str. MAFF 311562</name>
    <dbReference type="NCBI Taxonomy" id="1414836"/>
    <lineage>
        <taxon>Bacteria</taxon>
        <taxon>Pseudomonadati</taxon>
        <taxon>Pseudomonadota</taxon>
        <taxon>Gammaproteobacteria</taxon>
        <taxon>Lysobacterales</taxon>
        <taxon>Lysobacteraceae</taxon>
        <taxon>Xanthomonas</taxon>
    </lineage>
</organism>
<dbReference type="EMBL" id="BAVB01000334">
    <property type="protein sequence ID" value="GAE52167.1"/>
    <property type="molecule type" value="Genomic_DNA"/>
</dbReference>
<comment type="caution">
    <text evidence="1">The sequence shown here is derived from an EMBL/GenBank/DDBJ whole genome shotgun (WGS) entry which is preliminary data.</text>
</comment>
<accession>W4S730</accession>
<proteinExistence type="predicted"/>
<evidence type="ECO:0000313" key="2">
    <source>
        <dbReference type="Proteomes" id="UP000019143"/>
    </source>
</evidence>
<dbReference type="AlphaFoldDB" id="W4S730"/>
<name>W4S730_9XANT</name>
<sequence length="109" mass="12084">MHSPSTARRRITDAALLLRTHTQRALERVLSAGVLLRDDCAHRDWARLLPGIGMYRAYMRELCVCCAACDGCPSHAACSDYWVMRFARALRIDICGLSRPCASGCTLKG</sequence>
<gene>
    <name evidence="1" type="ORF">XPU_3699</name>
</gene>
<dbReference type="Proteomes" id="UP000019143">
    <property type="component" value="Unassembled WGS sequence"/>
</dbReference>